<dbReference type="EMBL" id="JADCUA010000013">
    <property type="protein sequence ID" value="KAH9835181.1"/>
    <property type="molecule type" value="Genomic_DNA"/>
</dbReference>
<dbReference type="PANTHER" id="PTHR34409:SF1">
    <property type="entry name" value="MYB-LIKE DOMAIN-CONTAINING PROTEIN"/>
    <property type="match status" value="1"/>
</dbReference>
<evidence type="ECO:0000259" key="2">
    <source>
        <dbReference type="Pfam" id="PF20681"/>
    </source>
</evidence>
<evidence type="ECO:0000313" key="4">
    <source>
        <dbReference type="Proteomes" id="UP000814176"/>
    </source>
</evidence>
<dbReference type="RefSeq" id="XP_047777614.1">
    <property type="nucleotide sequence ID" value="XM_047924070.1"/>
</dbReference>
<comment type="caution">
    <text evidence="3">The sequence shown here is derived from an EMBL/GenBank/DDBJ whole genome shotgun (WGS) entry which is preliminary data.</text>
</comment>
<dbReference type="Pfam" id="PF20681">
    <property type="entry name" value="DUF6818"/>
    <property type="match status" value="1"/>
</dbReference>
<dbReference type="GeneID" id="72004802"/>
<dbReference type="InterPro" id="IPR049203">
    <property type="entry name" value="DUF6818"/>
</dbReference>
<feature type="domain" description="DUF6818" evidence="2">
    <location>
        <begin position="194"/>
        <end position="270"/>
    </location>
</feature>
<proteinExistence type="predicted"/>
<reference evidence="3 4" key="1">
    <citation type="journal article" date="2021" name="Environ. Microbiol.">
        <title>Gene family expansions and transcriptome signatures uncover fungal adaptations to wood decay.</title>
        <authorList>
            <person name="Hage H."/>
            <person name="Miyauchi S."/>
            <person name="Viragh M."/>
            <person name="Drula E."/>
            <person name="Min B."/>
            <person name="Chaduli D."/>
            <person name="Navarro D."/>
            <person name="Favel A."/>
            <person name="Norest M."/>
            <person name="Lesage-Meessen L."/>
            <person name="Balint B."/>
            <person name="Merenyi Z."/>
            <person name="de Eugenio L."/>
            <person name="Morin E."/>
            <person name="Martinez A.T."/>
            <person name="Baldrian P."/>
            <person name="Stursova M."/>
            <person name="Martinez M.J."/>
            <person name="Novotny C."/>
            <person name="Magnuson J.K."/>
            <person name="Spatafora J.W."/>
            <person name="Maurice S."/>
            <person name="Pangilinan J."/>
            <person name="Andreopoulos W."/>
            <person name="LaButti K."/>
            <person name="Hundley H."/>
            <person name="Na H."/>
            <person name="Kuo A."/>
            <person name="Barry K."/>
            <person name="Lipzen A."/>
            <person name="Henrissat B."/>
            <person name="Riley R."/>
            <person name="Ahrendt S."/>
            <person name="Nagy L.G."/>
            <person name="Grigoriev I.V."/>
            <person name="Martin F."/>
            <person name="Rosso M.N."/>
        </authorList>
    </citation>
    <scope>NUCLEOTIDE SEQUENCE [LARGE SCALE GENOMIC DNA]</scope>
    <source>
        <strain evidence="3 4">CIRM-BRFM 1785</strain>
    </source>
</reference>
<feature type="compositionally biased region" description="Basic and acidic residues" evidence="1">
    <location>
        <begin position="69"/>
        <end position="78"/>
    </location>
</feature>
<feature type="compositionally biased region" description="Low complexity" evidence="1">
    <location>
        <begin position="122"/>
        <end position="136"/>
    </location>
</feature>
<feature type="compositionally biased region" description="Low complexity" evidence="1">
    <location>
        <begin position="341"/>
        <end position="356"/>
    </location>
</feature>
<accession>A0ABQ8KC92</accession>
<dbReference type="PANTHER" id="PTHR34409">
    <property type="entry name" value="SET DOMAIN-CONTAINING PROTEIN"/>
    <property type="match status" value="1"/>
</dbReference>
<dbReference type="Proteomes" id="UP000814176">
    <property type="component" value="Unassembled WGS sequence"/>
</dbReference>
<keyword evidence="4" id="KW-1185">Reference proteome</keyword>
<name>A0ABQ8KC92_9APHY</name>
<feature type="compositionally biased region" description="Low complexity" evidence="1">
    <location>
        <begin position="40"/>
        <end position="52"/>
    </location>
</feature>
<feature type="region of interest" description="Disordered" evidence="1">
    <location>
        <begin position="538"/>
        <end position="583"/>
    </location>
</feature>
<gene>
    <name evidence="3" type="ORF">C8Q71DRAFT_764520</name>
</gene>
<feature type="region of interest" description="Disordered" evidence="1">
    <location>
        <begin position="484"/>
        <end position="524"/>
    </location>
</feature>
<feature type="region of interest" description="Disordered" evidence="1">
    <location>
        <begin position="424"/>
        <end position="472"/>
    </location>
</feature>
<sequence length="648" mass="68985">MGWSFSPRDRSPLDPGFDDQDLPPPVPPVQARTDSRSEPAEGWAAAGAAMPGPSQPLRTHWPQSSPAVKVKEEPRSDDELPEVSEILRTHAHAPGSGTGRAVKPPPSRSQKVPARATPVRNPTTTSKTASKPASKGGSSGVPTARKRGRSPHGGGAPGPAAPAAPRRGGRQPGAATYTEADLGTLMDVVRKLLPLGPDEWSNAKSIYNKWALTEGRPERQVKPLRSKFEALARTPKPTGKAEVPWWVEEAWTIEELINERAHLRTLDDDAGIDGVEQPERQQGDVEPDVIEIFDSDEEVPPKVKPDPDAVQSAPPRKKAKTAIASSTHRRDNTPSIPLRRSSTASATVDTSAGSGALASRQTRSGISNNLLSNIATAFDPATQAARDDVRAARQADGMVLQLFFDEMRDTRSQLAEERRRAERLEEELRRRDRREQAQGTHSANFHPFGVLGTPRGLPASPAPSSATAVPRPFTYESSPARYLHESPSLLPSEPPPPSPGPSNWATHRHYSPPPDLARMAAQAAFAREEAGDAYIPLHSRSAATTSSTPPSAIGDGRRPLTVPQAPASPAGGPANTGTPSLGVFSHASAAASLSERTSTPVGEPGLHVLAAAAAASVEDSQPAGELAYEVTVTPRRRRIARNTPQGPE</sequence>
<evidence type="ECO:0000256" key="1">
    <source>
        <dbReference type="SAM" id="MobiDB-lite"/>
    </source>
</evidence>
<organism evidence="3 4">
    <name type="scientific">Rhodofomes roseus</name>
    <dbReference type="NCBI Taxonomy" id="34475"/>
    <lineage>
        <taxon>Eukaryota</taxon>
        <taxon>Fungi</taxon>
        <taxon>Dikarya</taxon>
        <taxon>Basidiomycota</taxon>
        <taxon>Agaricomycotina</taxon>
        <taxon>Agaricomycetes</taxon>
        <taxon>Polyporales</taxon>
        <taxon>Rhodofomes</taxon>
    </lineage>
</organism>
<feature type="compositionally biased region" description="Basic and acidic residues" evidence="1">
    <location>
        <begin position="424"/>
        <end position="436"/>
    </location>
</feature>
<feature type="region of interest" description="Disordered" evidence="1">
    <location>
        <begin position="294"/>
        <end position="362"/>
    </location>
</feature>
<protein>
    <recommendedName>
        <fullName evidence="2">DUF6818 domain-containing protein</fullName>
    </recommendedName>
</protein>
<evidence type="ECO:0000313" key="3">
    <source>
        <dbReference type="EMBL" id="KAH9835181.1"/>
    </source>
</evidence>
<feature type="compositionally biased region" description="Low complexity" evidence="1">
    <location>
        <begin position="565"/>
        <end position="580"/>
    </location>
</feature>
<feature type="compositionally biased region" description="Low complexity" evidence="1">
    <location>
        <begin position="541"/>
        <end position="552"/>
    </location>
</feature>
<feature type="region of interest" description="Disordered" evidence="1">
    <location>
        <begin position="1"/>
        <end position="182"/>
    </location>
</feature>